<keyword evidence="3" id="KW-1185">Reference proteome</keyword>
<evidence type="ECO:0000256" key="1">
    <source>
        <dbReference type="SAM" id="MobiDB-lite"/>
    </source>
</evidence>
<feature type="compositionally biased region" description="Polar residues" evidence="1">
    <location>
        <begin position="191"/>
        <end position="207"/>
    </location>
</feature>
<gene>
    <name evidence="2" type="ORF">RCC_09839</name>
</gene>
<feature type="compositionally biased region" description="Acidic residues" evidence="1">
    <location>
        <begin position="37"/>
        <end position="52"/>
    </location>
</feature>
<dbReference type="GeneID" id="35604899"/>
<accession>A0A2D3VFY8</accession>
<evidence type="ECO:0000313" key="3">
    <source>
        <dbReference type="Proteomes" id="UP000225277"/>
    </source>
</evidence>
<dbReference type="AlphaFoldDB" id="A0A2D3VFY8"/>
<name>A0A2D3VFY8_9PEZI</name>
<organism evidence="2 3">
    <name type="scientific">Ramularia collo-cygni</name>
    <dbReference type="NCBI Taxonomy" id="112498"/>
    <lineage>
        <taxon>Eukaryota</taxon>
        <taxon>Fungi</taxon>
        <taxon>Dikarya</taxon>
        <taxon>Ascomycota</taxon>
        <taxon>Pezizomycotina</taxon>
        <taxon>Dothideomycetes</taxon>
        <taxon>Dothideomycetidae</taxon>
        <taxon>Mycosphaerellales</taxon>
        <taxon>Mycosphaerellaceae</taxon>
        <taxon>Ramularia</taxon>
    </lineage>
</organism>
<proteinExistence type="predicted"/>
<feature type="region of interest" description="Disordered" evidence="1">
    <location>
        <begin position="21"/>
        <end position="129"/>
    </location>
</feature>
<dbReference type="RefSeq" id="XP_023630846.1">
    <property type="nucleotide sequence ID" value="XM_023775078.1"/>
</dbReference>
<sequence>MSPPSGTALGEEDPARVIHFIPRMRWEDNNSRAADNADMESDSEEDDDDENAEYSLASESQDDDSIIYRLSFFDQNQPPKHSPLARSHGDERKSSTPVRLSSTRLSPSISTPKVPGHGSVTTPGHFGSPRELNSVFTPSIDMEPSFFSSSTNISHRIQSESELRFHRYLDLCEAQQLRRAPPQKHDFNINKEISSSDTTSEPNQQKNQDPKEDRLPTIPESISLSSLGSTIADDYMPFSHPLHLERCLRKRRHHLQGVLRRSPSLSIRTLEFSTRSVSPSSIWPSPSPGRMRNREAGMRWYVPVPAASESGEVWEEVVDEVWDMRDRGVEEEEGDVLTFRACEEDLRDGVKDLLGDVKGGSKGLRRWGRWKKVLKRLLRVKK</sequence>
<protein>
    <submittedName>
        <fullName evidence="2">Uncharacterized protein</fullName>
    </submittedName>
</protein>
<evidence type="ECO:0000313" key="2">
    <source>
        <dbReference type="EMBL" id="CZT24122.1"/>
    </source>
</evidence>
<dbReference type="EMBL" id="FJUY01000019">
    <property type="protein sequence ID" value="CZT24122.1"/>
    <property type="molecule type" value="Genomic_DNA"/>
</dbReference>
<feature type="compositionally biased region" description="Polar residues" evidence="1">
    <location>
        <begin position="95"/>
        <end position="111"/>
    </location>
</feature>
<reference evidence="2 3" key="1">
    <citation type="submission" date="2016-03" db="EMBL/GenBank/DDBJ databases">
        <authorList>
            <person name="Ploux O."/>
        </authorList>
    </citation>
    <scope>NUCLEOTIDE SEQUENCE [LARGE SCALE GENOMIC DNA]</scope>
    <source>
        <strain evidence="2 3">URUG2</strain>
    </source>
</reference>
<dbReference type="Proteomes" id="UP000225277">
    <property type="component" value="Unassembled WGS sequence"/>
</dbReference>
<feature type="region of interest" description="Disordered" evidence="1">
    <location>
        <begin position="179"/>
        <end position="217"/>
    </location>
</feature>